<evidence type="ECO:0000313" key="5">
    <source>
        <dbReference type="Proteomes" id="UP000592294"/>
    </source>
</evidence>
<protein>
    <submittedName>
        <fullName evidence="4">AAA family ATPase</fullName>
    </submittedName>
</protein>
<dbReference type="PANTHER" id="PTHR35894">
    <property type="entry name" value="GENERAL SECRETION PATHWAY PROTEIN A-RELATED"/>
    <property type="match status" value="1"/>
</dbReference>
<keyword evidence="1" id="KW-0472">Membrane</keyword>
<dbReference type="SUPFAM" id="SSF52540">
    <property type="entry name" value="P-loop containing nucleoside triphosphate hydrolases"/>
    <property type="match status" value="1"/>
</dbReference>
<comment type="caution">
    <text evidence="4">The sequence shown here is derived from an EMBL/GenBank/DDBJ whole genome shotgun (WGS) entry which is preliminary data.</text>
</comment>
<evidence type="ECO:0000256" key="2">
    <source>
        <dbReference type="SAM" id="MobiDB-lite"/>
    </source>
</evidence>
<feature type="domain" description="OmpA-like" evidence="3">
    <location>
        <begin position="589"/>
        <end position="708"/>
    </location>
</feature>
<dbReference type="InterPro" id="IPR027417">
    <property type="entry name" value="P-loop_NTPase"/>
</dbReference>
<organism evidence="4 5">
    <name type="scientific">Allochromatium humboldtianum</name>
    <dbReference type="NCBI Taxonomy" id="504901"/>
    <lineage>
        <taxon>Bacteria</taxon>
        <taxon>Pseudomonadati</taxon>
        <taxon>Pseudomonadota</taxon>
        <taxon>Gammaproteobacteria</taxon>
        <taxon>Chromatiales</taxon>
        <taxon>Chromatiaceae</taxon>
        <taxon>Allochromatium</taxon>
    </lineage>
</organism>
<dbReference type="Pfam" id="PF13401">
    <property type="entry name" value="AAA_22"/>
    <property type="match status" value="1"/>
</dbReference>
<evidence type="ECO:0000313" key="4">
    <source>
        <dbReference type="EMBL" id="NVZ09079.1"/>
    </source>
</evidence>
<dbReference type="GO" id="GO:0016020">
    <property type="term" value="C:membrane"/>
    <property type="evidence" value="ECO:0007669"/>
    <property type="project" value="UniProtKB-UniRule"/>
</dbReference>
<feature type="compositionally biased region" description="Low complexity" evidence="2">
    <location>
        <begin position="550"/>
        <end position="568"/>
    </location>
</feature>
<dbReference type="PANTHER" id="PTHR35894:SF1">
    <property type="entry name" value="PHOSPHORIBULOKINASE _ URIDINE KINASE FAMILY"/>
    <property type="match status" value="1"/>
</dbReference>
<feature type="region of interest" description="Disordered" evidence="2">
    <location>
        <begin position="437"/>
        <end position="484"/>
    </location>
</feature>
<proteinExistence type="predicted"/>
<dbReference type="SUPFAM" id="SSF103088">
    <property type="entry name" value="OmpA-like"/>
    <property type="match status" value="1"/>
</dbReference>
<accession>A0A850R372</accession>
<dbReference type="GO" id="GO:0016887">
    <property type="term" value="F:ATP hydrolysis activity"/>
    <property type="evidence" value="ECO:0007669"/>
    <property type="project" value="InterPro"/>
</dbReference>
<feature type="compositionally biased region" description="Basic and acidic residues" evidence="2">
    <location>
        <begin position="315"/>
        <end position="324"/>
    </location>
</feature>
<evidence type="ECO:0000256" key="1">
    <source>
        <dbReference type="PROSITE-ProRule" id="PRU00473"/>
    </source>
</evidence>
<dbReference type="SMART" id="SM00382">
    <property type="entry name" value="AAA"/>
    <property type="match status" value="1"/>
</dbReference>
<dbReference type="RefSeq" id="WP_176975850.1">
    <property type="nucleotide sequence ID" value="NZ_JABZEO010000004.1"/>
</dbReference>
<dbReference type="EMBL" id="JABZEO010000004">
    <property type="protein sequence ID" value="NVZ09079.1"/>
    <property type="molecule type" value="Genomic_DNA"/>
</dbReference>
<name>A0A850R372_9GAMM</name>
<feature type="compositionally biased region" description="Acidic residues" evidence="2">
    <location>
        <begin position="530"/>
        <end position="542"/>
    </location>
</feature>
<dbReference type="CDD" id="cd07185">
    <property type="entry name" value="OmpA_C-like"/>
    <property type="match status" value="1"/>
</dbReference>
<sequence length="712" mass="78599">MYESFFGFKDKPFSLLPDPSLFYPSQIHREALTLLEYGLYNQAGFTVITGEIGSGKTTLMRYLLDRLEQDMTVGLISHTHQSLGRIMDWICAAFDIQAPRNDHIAQHQAFVDFLVAQYAKGRKTLLIIDEAQNLDRDTLEEIRLLSNVNSEHDILLQLLLLGQPELRDQLRQSGLEQFIQRISASYHLGRLSLEDSCRYVRHRLRSAGGRPDIFTPDACHAIYHYSQGIPRLINLICDTALVFAYGAGESRIDGRAIDTFVRSDGSHLLFAIDGQQIEPLPEYRPILADELEEEIREFDERQARARPIRTTPTERGIEPEHEAVEPPPDEPSAVPERPRQPPTETGNEATAPRLHTPTAPPVSGSTLVGLDYAGWSATERLHEFDSAAIDSKRSGRRWGWEIAAMSVGVLTGVGLVGWYIHDSGLAPIASPTEHEILGRETSMPPPPPAAERPESPAVPDTDLTESPTLAGPSSPSSEPASEASPFDVLVRLAQEPSGPNAEPIVTEPVAEEPHETESGGDTAPPPQTLEAEDVPTEIETEPSVDPTAVPEAQPKAPSAPAAPSTDSAGLNRLESDLAALSIQVERLAPNHLRADFSRLIQFRDGSVALDDDARALLARFAERLKDDERLRIHVVTHTDSRGLASNNQVLSERRAADIALILRLNGVSESRITHEGKGMSEPKFSREEEQRLGSWINRRVEIDLIETNDEAL</sequence>
<evidence type="ECO:0000259" key="3">
    <source>
        <dbReference type="PROSITE" id="PS51123"/>
    </source>
</evidence>
<dbReference type="Gene3D" id="3.30.1330.60">
    <property type="entry name" value="OmpA-like domain"/>
    <property type="match status" value="1"/>
</dbReference>
<feature type="region of interest" description="Disordered" evidence="2">
    <location>
        <begin position="298"/>
        <end position="366"/>
    </location>
</feature>
<keyword evidence="5" id="KW-1185">Reference proteome</keyword>
<dbReference type="Pfam" id="PF00691">
    <property type="entry name" value="OmpA"/>
    <property type="match status" value="1"/>
</dbReference>
<dbReference type="InterPro" id="IPR006665">
    <property type="entry name" value="OmpA-like"/>
</dbReference>
<dbReference type="PROSITE" id="PS51123">
    <property type="entry name" value="OMPA_2"/>
    <property type="match status" value="1"/>
</dbReference>
<dbReference type="AlphaFoldDB" id="A0A850R372"/>
<reference evidence="4 5" key="1">
    <citation type="submission" date="2020-06" db="EMBL/GenBank/DDBJ databases">
        <title>Whole-genome sequence of Allochromatium humboldtianum DSM 21881, type strain.</title>
        <authorList>
            <person name="Kyndt J.A."/>
            <person name="Meyer T.E."/>
        </authorList>
    </citation>
    <scope>NUCLEOTIDE SEQUENCE [LARGE SCALE GENOMIC DNA]</scope>
    <source>
        <strain evidence="4 5">DSM 21881</strain>
    </source>
</reference>
<dbReference type="Proteomes" id="UP000592294">
    <property type="component" value="Unassembled WGS sequence"/>
</dbReference>
<dbReference type="InterPro" id="IPR052026">
    <property type="entry name" value="ExeA_AAA_ATPase_DNA-bind"/>
</dbReference>
<dbReference type="InterPro" id="IPR003593">
    <property type="entry name" value="AAA+_ATPase"/>
</dbReference>
<feature type="region of interest" description="Disordered" evidence="2">
    <location>
        <begin position="509"/>
        <end position="569"/>
    </location>
</feature>
<dbReference type="InterPro" id="IPR036737">
    <property type="entry name" value="OmpA-like_sf"/>
</dbReference>
<gene>
    <name evidence="4" type="ORF">HW932_07365</name>
</gene>
<dbReference type="InterPro" id="IPR049945">
    <property type="entry name" value="AAA_22"/>
</dbReference>
<feature type="compositionally biased region" description="Low complexity" evidence="2">
    <location>
        <begin position="472"/>
        <end position="484"/>
    </location>
</feature>
<dbReference type="Gene3D" id="3.40.50.300">
    <property type="entry name" value="P-loop containing nucleotide triphosphate hydrolases"/>
    <property type="match status" value="1"/>
</dbReference>